<gene>
    <name evidence="2" type="ORF">KDW03_07495</name>
</gene>
<dbReference type="KEGG" id="taqu:KDW03_07495"/>
<name>A0AAX3BB59_9SPIR</name>
<proteinExistence type="predicted"/>
<feature type="transmembrane region" description="Helical" evidence="1">
    <location>
        <begin position="90"/>
        <end position="107"/>
    </location>
</feature>
<feature type="transmembrane region" description="Helical" evidence="1">
    <location>
        <begin position="127"/>
        <end position="147"/>
    </location>
</feature>
<keyword evidence="1" id="KW-0472">Membrane</keyword>
<evidence type="ECO:0000313" key="3">
    <source>
        <dbReference type="Proteomes" id="UP001056539"/>
    </source>
</evidence>
<protein>
    <recommendedName>
        <fullName evidence="4">SH3 domain-containing protein</fullName>
    </recommendedName>
</protein>
<reference evidence="2" key="2">
    <citation type="submission" date="2022-06" db="EMBL/GenBank/DDBJ databases">
        <title>Thermospira aquatica gen. nov., sp. nov.</title>
        <authorList>
            <person name="Ben Ali Gam Z."/>
            <person name="Labat M."/>
        </authorList>
    </citation>
    <scope>NUCLEOTIDE SEQUENCE</scope>
    <source>
        <strain evidence="2">F1F22</strain>
    </source>
</reference>
<reference evidence="2" key="1">
    <citation type="submission" date="2021-04" db="EMBL/GenBank/DDBJ databases">
        <authorList>
            <person name="Postec A."/>
        </authorList>
    </citation>
    <scope>NUCLEOTIDE SEQUENCE</scope>
    <source>
        <strain evidence="2">F1F22</strain>
    </source>
</reference>
<organism evidence="2 3">
    <name type="scientific">Thermospira aquatica</name>
    <dbReference type="NCBI Taxonomy" id="2828656"/>
    <lineage>
        <taxon>Bacteria</taxon>
        <taxon>Pseudomonadati</taxon>
        <taxon>Spirochaetota</taxon>
        <taxon>Spirochaetia</taxon>
        <taxon>Brevinematales</taxon>
        <taxon>Thermospiraceae</taxon>
        <taxon>Thermospira</taxon>
    </lineage>
</organism>
<sequence length="217" mass="24384">MKSHFVILGIGIVLGLVGCKAEGDPHLLYNEGVKAWLDGEQARGLYLVKKAYLLEPRQEIRVAYQKMRVELKKASFGENVVVGMSGANRLAWLGIWLFVGGAGLIIVKRGEWENNILKRIQEWPFLWSLILAVYLVGGSCLVFQAFVGWRMFFPESAVIVENTSLLDRPEEGGLSIVQVSAGEEGWILRRNQGYVLFRSEGGQEGWVLTNQCWGVWQ</sequence>
<keyword evidence="1" id="KW-0812">Transmembrane</keyword>
<dbReference type="AlphaFoldDB" id="A0AAX3BB59"/>
<dbReference type="RefSeq" id="WP_271434457.1">
    <property type="nucleotide sequence ID" value="NZ_CP073355.1"/>
</dbReference>
<dbReference type="EMBL" id="CP073355">
    <property type="protein sequence ID" value="URA09330.1"/>
    <property type="molecule type" value="Genomic_DNA"/>
</dbReference>
<evidence type="ECO:0008006" key="4">
    <source>
        <dbReference type="Google" id="ProtNLM"/>
    </source>
</evidence>
<accession>A0AAX3BB59</accession>
<dbReference type="Proteomes" id="UP001056539">
    <property type="component" value="Chromosome"/>
</dbReference>
<evidence type="ECO:0000256" key="1">
    <source>
        <dbReference type="SAM" id="Phobius"/>
    </source>
</evidence>
<evidence type="ECO:0000313" key="2">
    <source>
        <dbReference type="EMBL" id="URA09330.1"/>
    </source>
</evidence>
<dbReference type="PROSITE" id="PS51257">
    <property type="entry name" value="PROKAR_LIPOPROTEIN"/>
    <property type="match status" value="1"/>
</dbReference>
<keyword evidence="3" id="KW-1185">Reference proteome</keyword>
<keyword evidence="1" id="KW-1133">Transmembrane helix</keyword>